<proteinExistence type="predicted"/>
<protein>
    <submittedName>
        <fullName evidence="1">Uncharacterized protein</fullName>
    </submittedName>
</protein>
<organism evidence="1">
    <name type="scientific">Arion vulgaris</name>
    <dbReference type="NCBI Taxonomy" id="1028688"/>
    <lineage>
        <taxon>Eukaryota</taxon>
        <taxon>Metazoa</taxon>
        <taxon>Spiralia</taxon>
        <taxon>Lophotrochozoa</taxon>
        <taxon>Mollusca</taxon>
        <taxon>Gastropoda</taxon>
        <taxon>Heterobranchia</taxon>
        <taxon>Euthyneura</taxon>
        <taxon>Panpulmonata</taxon>
        <taxon>Eupulmonata</taxon>
        <taxon>Stylommatophora</taxon>
        <taxon>Helicina</taxon>
        <taxon>Arionoidea</taxon>
        <taxon>Arionidae</taxon>
        <taxon>Arion</taxon>
    </lineage>
</organism>
<name>A0A0B6ZJA3_9EUPU</name>
<reference evidence="1" key="1">
    <citation type="submission" date="2014-12" db="EMBL/GenBank/DDBJ databases">
        <title>Insight into the proteome of Arion vulgaris.</title>
        <authorList>
            <person name="Aradska J."/>
            <person name="Bulat T."/>
            <person name="Smidak R."/>
            <person name="Sarate P."/>
            <person name="Gangsoo J."/>
            <person name="Sialana F."/>
            <person name="Bilban M."/>
            <person name="Lubec G."/>
        </authorList>
    </citation>
    <scope>NUCLEOTIDE SEQUENCE</scope>
    <source>
        <tissue evidence="1">Skin</tissue>
    </source>
</reference>
<evidence type="ECO:0000313" key="1">
    <source>
        <dbReference type="EMBL" id="CEK68709.1"/>
    </source>
</evidence>
<feature type="non-terminal residue" evidence="1">
    <location>
        <position position="65"/>
    </location>
</feature>
<gene>
    <name evidence="1" type="primary">ORF67357</name>
</gene>
<accession>A0A0B6ZJA3</accession>
<sequence>MTFCDLQLEISVADADLSVREQQQLFVYLILKIVHYAVDIPCKHVSSFILYVYYISYHSQTPVIV</sequence>
<dbReference type="AlphaFoldDB" id="A0A0B6ZJA3"/>
<dbReference type="EMBL" id="HACG01021844">
    <property type="protein sequence ID" value="CEK68709.1"/>
    <property type="molecule type" value="Transcribed_RNA"/>
</dbReference>